<accession>A0ABW1CC35</accession>
<dbReference type="Proteomes" id="UP001596096">
    <property type="component" value="Unassembled WGS sequence"/>
</dbReference>
<evidence type="ECO:0000256" key="3">
    <source>
        <dbReference type="ARBA" id="ARBA00022970"/>
    </source>
</evidence>
<dbReference type="EMBL" id="JBHSNW010000055">
    <property type="protein sequence ID" value="MFC5822168.1"/>
    <property type="molecule type" value="Genomic_DNA"/>
</dbReference>
<reference evidence="6" key="1">
    <citation type="journal article" date="2019" name="Int. J. Syst. Evol. Microbiol.">
        <title>The Global Catalogue of Microorganisms (GCM) 10K type strain sequencing project: providing services to taxonomists for standard genome sequencing and annotation.</title>
        <authorList>
            <consortium name="The Broad Institute Genomics Platform"/>
            <consortium name="The Broad Institute Genome Sequencing Center for Infectious Disease"/>
            <person name="Wu L."/>
            <person name="Ma J."/>
        </authorList>
    </citation>
    <scope>NUCLEOTIDE SEQUENCE [LARGE SCALE GENOMIC DNA]</scope>
    <source>
        <strain evidence="6">CGMCC 4.7106</strain>
    </source>
</reference>
<dbReference type="InterPro" id="IPR052156">
    <property type="entry name" value="BCAA_Transport_ATP-bd_LivF"/>
</dbReference>
<keyword evidence="6" id="KW-1185">Reference proteome</keyword>
<evidence type="ECO:0000313" key="6">
    <source>
        <dbReference type="Proteomes" id="UP001596096"/>
    </source>
</evidence>
<organism evidence="5 6">
    <name type="scientific">Nonomuraea harbinensis</name>
    <dbReference type="NCBI Taxonomy" id="1286938"/>
    <lineage>
        <taxon>Bacteria</taxon>
        <taxon>Bacillati</taxon>
        <taxon>Actinomycetota</taxon>
        <taxon>Actinomycetes</taxon>
        <taxon>Streptosporangiales</taxon>
        <taxon>Streptosporangiaceae</taxon>
        <taxon>Nonomuraea</taxon>
    </lineage>
</organism>
<comment type="similarity">
    <text evidence="1">Belongs to the ABC transporter superfamily.</text>
</comment>
<feature type="domain" description="ABC transporter" evidence="4">
    <location>
        <begin position="5"/>
        <end position="231"/>
    </location>
</feature>
<keyword evidence="5" id="KW-0067">ATP-binding</keyword>
<proteinExistence type="inferred from homology"/>
<evidence type="ECO:0000256" key="2">
    <source>
        <dbReference type="ARBA" id="ARBA00022448"/>
    </source>
</evidence>
<dbReference type="RefSeq" id="WP_219545654.1">
    <property type="nucleotide sequence ID" value="NZ_JAHKRN010000017.1"/>
</dbReference>
<dbReference type="PANTHER" id="PTHR43820:SF4">
    <property type="entry name" value="HIGH-AFFINITY BRANCHED-CHAIN AMINO ACID TRANSPORT ATP-BINDING PROTEIN LIVF"/>
    <property type="match status" value="1"/>
</dbReference>
<gene>
    <name evidence="5" type="ORF">ACFPUY_44410</name>
</gene>
<keyword evidence="2" id="KW-0813">Transport</keyword>
<dbReference type="PROSITE" id="PS00211">
    <property type="entry name" value="ABC_TRANSPORTER_1"/>
    <property type="match status" value="1"/>
</dbReference>
<sequence length="232" mass="24147">MSAALVVENLGVRYGGVTALRDVSLSVDEGQILTVLGANGAGKTSMLRGISGLVSSTGTVTHHGRTLGRLDAAARARAGLGHVLEGRHVFPDLTVRENLHLGSLLSPKPAEGVERALALLPELEEMAGRKAGRLSGGQQQMLAIARAISGSPSVLLLDEPTNGLAPMLVQRTIDVIGAIQELGVAVLLVEQRVEVAQALGSEVLVLQRGEVVGTAHGTDDDLEDRIHTAYLA</sequence>
<dbReference type="PROSITE" id="PS50893">
    <property type="entry name" value="ABC_TRANSPORTER_2"/>
    <property type="match status" value="1"/>
</dbReference>
<evidence type="ECO:0000259" key="4">
    <source>
        <dbReference type="PROSITE" id="PS50893"/>
    </source>
</evidence>
<evidence type="ECO:0000256" key="1">
    <source>
        <dbReference type="ARBA" id="ARBA00005417"/>
    </source>
</evidence>
<dbReference type="PANTHER" id="PTHR43820">
    <property type="entry name" value="HIGH-AFFINITY BRANCHED-CHAIN AMINO ACID TRANSPORT ATP-BINDING PROTEIN LIVF"/>
    <property type="match status" value="1"/>
</dbReference>
<keyword evidence="5" id="KW-0547">Nucleotide-binding</keyword>
<dbReference type="Pfam" id="PF00005">
    <property type="entry name" value="ABC_tran"/>
    <property type="match status" value="1"/>
</dbReference>
<keyword evidence="3" id="KW-0029">Amino-acid transport</keyword>
<evidence type="ECO:0000313" key="5">
    <source>
        <dbReference type="EMBL" id="MFC5822168.1"/>
    </source>
</evidence>
<dbReference type="GO" id="GO:0005524">
    <property type="term" value="F:ATP binding"/>
    <property type="evidence" value="ECO:0007669"/>
    <property type="project" value="UniProtKB-KW"/>
</dbReference>
<dbReference type="InterPro" id="IPR003593">
    <property type="entry name" value="AAA+_ATPase"/>
</dbReference>
<dbReference type="SMART" id="SM00382">
    <property type="entry name" value="AAA"/>
    <property type="match status" value="1"/>
</dbReference>
<dbReference type="InterPro" id="IPR003439">
    <property type="entry name" value="ABC_transporter-like_ATP-bd"/>
</dbReference>
<dbReference type="InterPro" id="IPR017871">
    <property type="entry name" value="ABC_transporter-like_CS"/>
</dbReference>
<protein>
    <submittedName>
        <fullName evidence="5">ABC transporter ATP-binding protein</fullName>
    </submittedName>
</protein>
<comment type="caution">
    <text evidence="5">The sequence shown here is derived from an EMBL/GenBank/DDBJ whole genome shotgun (WGS) entry which is preliminary data.</text>
</comment>
<name>A0ABW1CC35_9ACTN</name>